<evidence type="ECO:0000313" key="4">
    <source>
        <dbReference type="EMBL" id="NKN32319.1"/>
    </source>
</evidence>
<keyword evidence="2" id="KW-0449">Lipoprotein</keyword>
<feature type="domain" description="Lipocalin/cytosolic fatty-acid binding" evidence="3">
    <location>
        <begin position="34"/>
        <end position="175"/>
    </location>
</feature>
<keyword evidence="5" id="KW-1185">Reference proteome</keyword>
<proteinExistence type="inferred from homology"/>
<evidence type="ECO:0000313" key="5">
    <source>
        <dbReference type="Proteomes" id="UP000740754"/>
    </source>
</evidence>
<name>A0ABX1I439_9GAMM</name>
<keyword evidence="2" id="KW-0998">Cell outer membrane</keyword>
<comment type="subcellular location">
    <subcellularLocation>
        <location evidence="2">Cell outer membrane</location>
    </subcellularLocation>
</comment>
<comment type="function">
    <text evidence="2">Involved in the storage or transport of lipids necessary for membrane maintenance under stressful conditions. Displays a binding preference for lysophospholipids.</text>
</comment>
<dbReference type="InterPro" id="IPR012674">
    <property type="entry name" value="Calycin"/>
</dbReference>
<dbReference type="InterPro" id="IPR022271">
    <property type="entry name" value="Lipocalin_ApoD"/>
</dbReference>
<comment type="caution">
    <text evidence="4">The sequence shown here is derived from an EMBL/GenBank/DDBJ whole genome shotgun (WGS) entry which is preliminary data.</text>
</comment>
<evidence type="ECO:0000256" key="2">
    <source>
        <dbReference type="PIRNR" id="PIRNR036893"/>
    </source>
</evidence>
<dbReference type="PIRSF" id="PIRSF036893">
    <property type="entry name" value="Lipocalin_ApoD"/>
    <property type="match status" value="1"/>
</dbReference>
<gene>
    <name evidence="4" type="ORF">HF203_03685</name>
</gene>
<dbReference type="Proteomes" id="UP000740754">
    <property type="component" value="Unassembled WGS sequence"/>
</dbReference>
<keyword evidence="2" id="KW-0446">Lipid-binding</keyword>
<dbReference type="InterPro" id="IPR002446">
    <property type="entry name" value="Lipocalin_bac"/>
</dbReference>
<dbReference type="InterPro" id="IPR022272">
    <property type="entry name" value="Lipocalin_CS"/>
</dbReference>
<organism evidence="4 5">
    <name type="scientific">Marichromatium bheemlicum</name>
    <dbReference type="NCBI Taxonomy" id="365339"/>
    <lineage>
        <taxon>Bacteria</taxon>
        <taxon>Pseudomonadati</taxon>
        <taxon>Pseudomonadota</taxon>
        <taxon>Gammaproteobacteria</taxon>
        <taxon>Chromatiales</taxon>
        <taxon>Chromatiaceae</taxon>
        <taxon>Marichromatium</taxon>
    </lineage>
</organism>
<dbReference type="Gene3D" id="2.40.128.20">
    <property type="match status" value="1"/>
</dbReference>
<evidence type="ECO:0000259" key="3">
    <source>
        <dbReference type="Pfam" id="PF08212"/>
    </source>
</evidence>
<dbReference type="CDD" id="cd19438">
    <property type="entry name" value="lipocalin_Blc-like"/>
    <property type="match status" value="1"/>
</dbReference>
<sequence>MSRPLKSLAALAALLLVNACTETGGRPMDTVDQVDLQRFMGDWYVIANIPTFVEKGAHNAIESYALNPDGTIATTFTFHKGAFDGPLKTYNPKGFVLDPETNAHWGMQFIWPFKGDYRIVWLAPDYSVTVIGRAKRDYVWIMARTPEIDAATYGKILEFLTGIGYDSDRIRRVPQQWGETPRAAAH</sequence>
<dbReference type="PROSITE" id="PS00213">
    <property type="entry name" value="LIPOCALIN"/>
    <property type="match status" value="1"/>
</dbReference>
<dbReference type="PANTHER" id="PTHR10612">
    <property type="entry name" value="APOLIPOPROTEIN D"/>
    <property type="match status" value="1"/>
</dbReference>
<feature type="chain" id="PRO_5045014930" description="Outer membrane lipoprotein Blc" evidence="2">
    <location>
        <begin position="20"/>
        <end position="186"/>
    </location>
</feature>
<dbReference type="RefSeq" id="WP_168666689.1">
    <property type="nucleotide sequence ID" value="NZ_JAAXKX010000003.1"/>
</dbReference>
<dbReference type="PRINTS" id="PR01171">
    <property type="entry name" value="BCTLIPOCALIN"/>
</dbReference>
<keyword evidence="2" id="KW-0732">Signal</keyword>
<protein>
    <recommendedName>
        <fullName evidence="2">Outer membrane lipoprotein Blc</fullName>
    </recommendedName>
</protein>
<comment type="subunit">
    <text evidence="2">Homodimer.</text>
</comment>
<dbReference type="PANTHER" id="PTHR10612:SF34">
    <property type="entry name" value="APOLIPOPROTEIN D"/>
    <property type="match status" value="1"/>
</dbReference>
<dbReference type="SUPFAM" id="SSF50814">
    <property type="entry name" value="Lipocalins"/>
    <property type="match status" value="1"/>
</dbReference>
<comment type="similarity">
    <text evidence="1 2">Belongs to the calycin superfamily. Lipocalin family.</text>
</comment>
<dbReference type="InterPro" id="IPR000566">
    <property type="entry name" value="Lipocln_cytosolic_FA-bd_dom"/>
</dbReference>
<dbReference type="InterPro" id="IPR047202">
    <property type="entry name" value="Lipocalin_Blc-like_dom"/>
</dbReference>
<keyword evidence="2" id="KW-0472">Membrane</keyword>
<evidence type="ECO:0000256" key="1">
    <source>
        <dbReference type="ARBA" id="ARBA00006889"/>
    </source>
</evidence>
<feature type="signal peptide" evidence="2">
    <location>
        <begin position="1"/>
        <end position="19"/>
    </location>
</feature>
<accession>A0ABX1I439</accession>
<dbReference type="EMBL" id="JAAXKX010000003">
    <property type="protein sequence ID" value="NKN32319.1"/>
    <property type="molecule type" value="Genomic_DNA"/>
</dbReference>
<reference evidence="4 5" key="1">
    <citation type="submission" date="2020-04" db="EMBL/GenBank/DDBJ databases">
        <title>Draft Whole-Genome sequence of Marichromatium bheemlicum DSM 18632, type strain.</title>
        <authorList>
            <person name="Kyndt J.A."/>
            <person name="Meyer T.E."/>
        </authorList>
    </citation>
    <scope>NUCLEOTIDE SEQUENCE [LARGE SCALE GENOMIC DNA]</scope>
    <source>
        <strain evidence="4 5">DSM 18632</strain>
    </source>
</reference>
<dbReference type="Pfam" id="PF08212">
    <property type="entry name" value="Lipocalin_2"/>
    <property type="match status" value="1"/>
</dbReference>